<keyword evidence="2" id="KW-1185">Reference proteome</keyword>
<sequence>MLWINIALQSFQQKKSSTKEIVNKKNHRQKKSSTNRIVNKWESSTKVIVKGERKVKA</sequence>
<evidence type="ECO:0000313" key="1">
    <source>
        <dbReference type="EMBL" id="CAG8596110.1"/>
    </source>
</evidence>
<protein>
    <submittedName>
        <fullName evidence="1">27832_t:CDS:1</fullName>
    </submittedName>
</protein>
<gene>
    <name evidence="1" type="ORF">DERYTH_LOCUS7401</name>
</gene>
<dbReference type="AlphaFoldDB" id="A0A9N9CBS7"/>
<reference evidence="1" key="1">
    <citation type="submission" date="2021-06" db="EMBL/GenBank/DDBJ databases">
        <authorList>
            <person name="Kallberg Y."/>
            <person name="Tangrot J."/>
            <person name="Rosling A."/>
        </authorList>
    </citation>
    <scope>NUCLEOTIDE SEQUENCE</scope>
    <source>
        <strain evidence="1">MA453B</strain>
    </source>
</reference>
<dbReference type="Proteomes" id="UP000789405">
    <property type="component" value="Unassembled WGS sequence"/>
</dbReference>
<organism evidence="1 2">
    <name type="scientific">Dentiscutata erythropus</name>
    <dbReference type="NCBI Taxonomy" id="1348616"/>
    <lineage>
        <taxon>Eukaryota</taxon>
        <taxon>Fungi</taxon>
        <taxon>Fungi incertae sedis</taxon>
        <taxon>Mucoromycota</taxon>
        <taxon>Glomeromycotina</taxon>
        <taxon>Glomeromycetes</taxon>
        <taxon>Diversisporales</taxon>
        <taxon>Gigasporaceae</taxon>
        <taxon>Dentiscutata</taxon>
    </lineage>
</organism>
<name>A0A9N9CBS7_9GLOM</name>
<accession>A0A9N9CBS7</accession>
<comment type="caution">
    <text evidence="1">The sequence shown here is derived from an EMBL/GenBank/DDBJ whole genome shotgun (WGS) entry which is preliminary data.</text>
</comment>
<proteinExistence type="predicted"/>
<evidence type="ECO:0000313" key="2">
    <source>
        <dbReference type="Proteomes" id="UP000789405"/>
    </source>
</evidence>
<dbReference type="EMBL" id="CAJVPY010003602">
    <property type="protein sequence ID" value="CAG8596110.1"/>
    <property type="molecule type" value="Genomic_DNA"/>
</dbReference>